<evidence type="ECO:0000259" key="8">
    <source>
        <dbReference type="PROSITE" id="PS50067"/>
    </source>
</evidence>
<feature type="compositionally biased region" description="Low complexity" evidence="7">
    <location>
        <begin position="810"/>
        <end position="826"/>
    </location>
</feature>
<dbReference type="SMART" id="SM00129">
    <property type="entry name" value="KISc"/>
    <property type="match status" value="1"/>
</dbReference>
<dbReference type="InterPro" id="IPR027417">
    <property type="entry name" value="P-loop_NTPase"/>
</dbReference>
<feature type="region of interest" description="Disordered" evidence="7">
    <location>
        <begin position="688"/>
        <end position="707"/>
    </location>
</feature>
<proteinExistence type="inferred from homology"/>
<keyword evidence="1" id="KW-0493">Microtubule</keyword>
<dbReference type="FunCoup" id="G9MLE7">
    <property type="interactions" value="88"/>
</dbReference>
<dbReference type="PANTHER" id="PTHR47968">
    <property type="entry name" value="CENTROMERE PROTEIN E"/>
    <property type="match status" value="1"/>
</dbReference>
<dbReference type="AlphaFoldDB" id="G9MLE7"/>
<dbReference type="FunFam" id="3.40.850.10:FF:000053">
    <property type="entry name" value="Kinesin family"/>
    <property type="match status" value="1"/>
</dbReference>
<gene>
    <name evidence="9" type="ORF">TRIVIDRAFT_146529</name>
</gene>
<name>G9MLE7_HYPVG</name>
<keyword evidence="2 6" id="KW-0547">Nucleotide-binding</keyword>
<dbReference type="SUPFAM" id="SSF52540">
    <property type="entry name" value="P-loop containing nucleoside triphosphate hydrolases"/>
    <property type="match status" value="1"/>
</dbReference>
<feature type="binding site" evidence="6">
    <location>
        <begin position="138"/>
        <end position="145"/>
    </location>
    <ligand>
        <name>ATP</name>
        <dbReference type="ChEBI" id="CHEBI:30616"/>
    </ligand>
</feature>
<dbReference type="GO" id="GO:0003777">
    <property type="term" value="F:microtubule motor activity"/>
    <property type="evidence" value="ECO:0007669"/>
    <property type="project" value="InterPro"/>
</dbReference>
<evidence type="ECO:0000256" key="3">
    <source>
        <dbReference type="ARBA" id="ARBA00022840"/>
    </source>
</evidence>
<evidence type="ECO:0000313" key="9">
    <source>
        <dbReference type="EMBL" id="EHK24198.1"/>
    </source>
</evidence>
<dbReference type="EMBL" id="ABDF02000004">
    <property type="protein sequence ID" value="EHK24198.1"/>
    <property type="molecule type" value="Genomic_DNA"/>
</dbReference>
<evidence type="ECO:0000256" key="1">
    <source>
        <dbReference type="ARBA" id="ARBA00022701"/>
    </source>
</evidence>
<dbReference type="PROSITE" id="PS50067">
    <property type="entry name" value="KINESIN_MOTOR_2"/>
    <property type="match status" value="1"/>
</dbReference>
<dbReference type="PANTHER" id="PTHR47968:SF13">
    <property type="entry name" value="KINESIN-LIKE PROTEIN KIF19 ISOFORM X1"/>
    <property type="match status" value="1"/>
</dbReference>
<keyword evidence="4" id="KW-0175">Coiled coil</keyword>
<evidence type="ECO:0000256" key="7">
    <source>
        <dbReference type="SAM" id="MobiDB-lite"/>
    </source>
</evidence>
<evidence type="ECO:0000256" key="5">
    <source>
        <dbReference type="ARBA" id="ARBA00023175"/>
    </source>
</evidence>
<evidence type="ECO:0000256" key="4">
    <source>
        <dbReference type="ARBA" id="ARBA00023054"/>
    </source>
</evidence>
<protein>
    <recommendedName>
        <fullName evidence="8">Kinesin motor domain-containing protein</fullName>
    </recommendedName>
</protein>
<dbReference type="HOGENOM" id="CLU_001485_21_1_1"/>
<evidence type="ECO:0000313" key="10">
    <source>
        <dbReference type="Proteomes" id="UP000007115"/>
    </source>
</evidence>
<dbReference type="GO" id="GO:0007018">
    <property type="term" value="P:microtubule-based movement"/>
    <property type="evidence" value="ECO:0007669"/>
    <property type="project" value="InterPro"/>
</dbReference>
<reference evidence="9 10" key="1">
    <citation type="journal article" date="2011" name="Genome Biol.">
        <title>Comparative genome sequence analysis underscores mycoparasitism as the ancestral life style of Trichoderma.</title>
        <authorList>
            <person name="Kubicek C.P."/>
            <person name="Herrera-Estrella A."/>
            <person name="Seidl-Seiboth V."/>
            <person name="Martinez D.A."/>
            <person name="Druzhinina I.S."/>
            <person name="Thon M."/>
            <person name="Zeilinger S."/>
            <person name="Casas-Flores S."/>
            <person name="Horwitz B.A."/>
            <person name="Mukherjee P.K."/>
            <person name="Mukherjee M."/>
            <person name="Kredics L."/>
            <person name="Alcaraz L.D."/>
            <person name="Aerts A."/>
            <person name="Antal Z."/>
            <person name="Atanasova L."/>
            <person name="Cervantes-Badillo M.G."/>
            <person name="Challacombe J."/>
            <person name="Chertkov O."/>
            <person name="McCluskey K."/>
            <person name="Coulpier F."/>
            <person name="Deshpande N."/>
            <person name="von Doehren H."/>
            <person name="Ebbole D.J."/>
            <person name="Esquivel-Naranjo E.U."/>
            <person name="Fekete E."/>
            <person name="Flipphi M."/>
            <person name="Glaser F."/>
            <person name="Gomez-Rodriguez E.Y."/>
            <person name="Gruber S."/>
            <person name="Han C."/>
            <person name="Henrissat B."/>
            <person name="Hermosa R."/>
            <person name="Hernandez-Onate M."/>
            <person name="Karaffa L."/>
            <person name="Kosti I."/>
            <person name="Le Crom S."/>
            <person name="Lindquist E."/>
            <person name="Lucas S."/>
            <person name="Luebeck M."/>
            <person name="Luebeck P.S."/>
            <person name="Margeot A."/>
            <person name="Metz B."/>
            <person name="Misra M."/>
            <person name="Nevalainen H."/>
            <person name="Omann M."/>
            <person name="Packer N."/>
            <person name="Perrone G."/>
            <person name="Uresti-Rivera E.E."/>
            <person name="Salamov A."/>
            <person name="Schmoll M."/>
            <person name="Seiboth B."/>
            <person name="Shapiro H."/>
            <person name="Sukno S."/>
            <person name="Tamayo-Ramos J.A."/>
            <person name="Tisch D."/>
            <person name="Wiest A."/>
            <person name="Wilkinson H.H."/>
            <person name="Zhang M."/>
            <person name="Coutinho P.M."/>
            <person name="Kenerley C.M."/>
            <person name="Monte E."/>
            <person name="Baker S.E."/>
            <person name="Grigoriev I.V."/>
        </authorList>
    </citation>
    <scope>NUCLEOTIDE SEQUENCE [LARGE SCALE GENOMIC DNA]</scope>
    <source>
        <strain evidence="10">Gv29-8 / FGSC 10586</strain>
    </source>
</reference>
<dbReference type="InParanoid" id="G9MLE7"/>
<dbReference type="VEuPathDB" id="FungiDB:TRIVIDRAFT_146529"/>
<feature type="domain" description="Kinesin motor" evidence="8">
    <location>
        <begin position="12"/>
        <end position="382"/>
    </location>
</feature>
<organism evidence="9 10">
    <name type="scientific">Hypocrea virens (strain Gv29-8 / FGSC 10586)</name>
    <name type="common">Gliocladium virens</name>
    <name type="synonym">Trichoderma virens</name>
    <dbReference type="NCBI Taxonomy" id="413071"/>
    <lineage>
        <taxon>Eukaryota</taxon>
        <taxon>Fungi</taxon>
        <taxon>Dikarya</taxon>
        <taxon>Ascomycota</taxon>
        <taxon>Pezizomycotina</taxon>
        <taxon>Sordariomycetes</taxon>
        <taxon>Hypocreomycetidae</taxon>
        <taxon>Hypocreales</taxon>
        <taxon>Hypocreaceae</taxon>
        <taxon>Trichoderma</taxon>
    </lineage>
</organism>
<feature type="region of interest" description="Disordered" evidence="7">
    <location>
        <begin position="876"/>
        <end position="895"/>
    </location>
</feature>
<dbReference type="OMA" id="VYNVNRH"/>
<dbReference type="InterPro" id="IPR027640">
    <property type="entry name" value="Kinesin-like_fam"/>
</dbReference>
<dbReference type="CDD" id="cd01370">
    <property type="entry name" value="KISc_KIP3_like"/>
    <property type="match status" value="1"/>
</dbReference>
<dbReference type="InterPro" id="IPR001752">
    <property type="entry name" value="Kinesin_motor_dom"/>
</dbReference>
<comment type="similarity">
    <text evidence="6">Belongs to the TRAFAC class myosin-kinesin ATPase superfamily. Kinesin family.</text>
</comment>
<dbReference type="Proteomes" id="UP000007115">
    <property type="component" value="Unassembled WGS sequence"/>
</dbReference>
<sequence>MADSGQSSITVAGIVSVRVRPFTIREAAQLQRNDDGTIFLGDGSFASAPTPKLHQRGIRNVIKVIDDRCLIFDPPEESPVQKFSRTVVPCSKKVKDQVFAFDRVFDDNTTQAEVYEGTTRGLLDSVLDGYNATVFAYGATGCGKTHTITGTAQHPGIIFLTMQELFEKIEERSQEKSTELSLSYLEIYNETIRDLLVPGGSKAGLPLREDSNQAVAVPGLTSHRPRDVQEVMDMIVQGNEYRTVSPTEANATSSRSHAVLQINIAQKDRNADVNEPHTMATLSIIDLAGSERASVTKNRGERLTEGANINKSLLALGGCINALCDPRGKTHVPYRNSKLTRLLKFSLGGNCKTVMIVCVSPSSAHYDETQNTLRYANRAKNIQTKVTRNVFNVNRHVKDFLIKIDEQMALINELRAQQRESEKASFAKFRKQYEKRDGIAREAAQRLRAAYDNAGAERQERITSMRKLKHFERRISLLSAWIAAFDAVDSQREDGAEVPQSLAAIRKTAQGILLELENSRHHIHQKLDKSAWERHLDTALAHGIRQLELAEGADTGEIESLTREAELLKSDFNREAYREVLEQEKAGDAAMMQMLLTAQFEMISSLSGVMMMGEDSAVAHAKEAISRLLQTGLTAASQVVKPDGSLAAMPDALPSTRRTLRKRKSLPGYRPLVPPAIVAVQNEHVFASPMKSSPRRRKALGMPKKGVSFTPVKRAVKSRGVRWRDDETEDGTLEDFEKTPQKLFSSPPTQPSPVAKSKIPSPPQFSSATKDDASNDDSSISLEMSDAPSLSIAKPGRFQAGFLSRGTRFSSVGSGLPVSSSPPTLSMHLRSSSSPDVARTPPLRSVDGTKTDNSSPLSFSKVPRPSPQYHQLQSVMDENNPPEASGSDSESSAIDMRKLRSVIASKKPRRMSLVGQTSVPVARRVTSIAPAATERPPSRSSMPILARTTHGISRIRRGSLELRKSPPLLCSPPELMSDNHLTAGQARRMNMGGNLRLENLGAAQRDGVGLEGPRHVTINVATGAAAAGISAHRRLDSRGGMPIR</sequence>
<dbReference type="GeneID" id="25787962"/>
<dbReference type="Pfam" id="PF00225">
    <property type="entry name" value="Kinesin"/>
    <property type="match status" value="1"/>
</dbReference>
<dbReference type="OrthoDB" id="3176171at2759"/>
<dbReference type="RefSeq" id="XP_013958412.1">
    <property type="nucleotide sequence ID" value="XM_014102937.1"/>
</dbReference>
<evidence type="ECO:0000256" key="6">
    <source>
        <dbReference type="PROSITE-ProRule" id="PRU00283"/>
    </source>
</evidence>
<dbReference type="GO" id="GO:0005524">
    <property type="term" value="F:ATP binding"/>
    <property type="evidence" value="ECO:0007669"/>
    <property type="project" value="UniProtKB-UniRule"/>
</dbReference>
<accession>G9MLE7</accession>
<feature type="region of interest" description="Disordered" evidence="7">
    <location>
        <begin position="716"/>
        <end position="782"/>
    </location>
</feature>
<comment type="caution">
    <text evidence="9">The sequence shown here is derived from an EMBL/GenBank/DDBJ whole genome shotgun (WGS) entry which is preliminary data.</text>
</comment>
<dbReference type="eggNOG" id="KOG0242">
    <property type="taxonomic scope" value="Eukaryota"/>
</dbReference>
<dbReference type="PRINTS" id="PR00380">
    <property type="entry name" value="KINESINHEAVY"/>
</dbReference>
<evidence type="ECO:0000256" key="2">
    <source>
        <dbReference type="ARBA" id="ARBA00022741"/>
    </source>
</evidence>
<keyword evidence="5 6" id="KW-0505">Motor protein</keyword>
<dbReference type="InterPro" id="IPR036961">
    <property type="entry name" value="Kinesin_motor_dom_sf"/>
</dbReference>
<dbReference type="STRING" id="413071.G9MLE7"/>
<dbReference type="Gene3D" id="3.40.850.10">
    <property type="entry name" value="Kinesin motor domain"/>
    <property type="match status" value="1"/>
</dbReference>
<dbReference type="GO" id="GO:0005874">
    <property type="term" value="C:microtubule"/>
    <property type="evidence" value="ECO:0007669"/>
    <property type="project" value="UniProtKB-KW"/>
</dbReference>
<dbReference type="GO" id="GO:0008017">
    <property type="term" value="F:microtubule binding"/>
    <property type="evidence" value="ECO:0007669"/>
    <property type="project" value="InterPro"/>
</dbReference>
<dbReference type="PROSITE" id="PS00411">
    <property type="entry name" value="KINESIN_MOTOR_1"/>
    <property type="match status" value="1"/>
</dbReference>
<keyword evidence="10" id="KW-1185">Reference proteome</keyword>
<dbReference type="InterPro" id="IPR019821">
    <property type="entry name" value="Kinesin_motor_CS"/>
</dbReference>
<feature type="region of interest" description="Disordered" evidence="7">
    <location>
        <begin position="809"/>
        <end position="869"/>
    </location>
</feature>
<keyword evidence="3 6" id="KW-0067">ATP-binding</keyword>